<evidence type="ECO:0000256" key="1">
    <source>
        <dbReference type="ARBA" id="ARBA00004202"/>
    </source>
</evidence>
<dbReference type="NCBIfam" id="NF001852">
    <property type="entry name" value="PRK00571.2-5"/>
    <property type="match status" value="1"/>
</dbReference>
<evidence type="ECO:0000256" key="2">
    <source>
        <dbReference type="ARBA" id="ARBA00005712"/>
    </source>
</evidence>
<comment type="similarity">
    <text evidence="2 8 9">Belongs to the ATPase epsilon chain family.</text>
</comment>
<evidence type="ECO:0000259" key="11">
    <source>
        <dbReference type="Pfam" id="PF02823"/>
    </source>
</evidence>
<name>A0A4Q7KGQ3_9PSEU</name>
<keyword evidence="7 8" id="KW-0066">ATP synthesis</keyword>
<dbReference type="NCBIfam" id="TIGR01216">
    <property type="entry name" value="ATP_synt_epsi"/>
    <property type="match status" value="1"/>
</dbReference>
<keyword evidence="4 8" id="KW-0406">Ion transport</keyword>
<comment type="caution">
    <text evidence="12">The sequence shown here is derived from an EMBL/GenBank/DDBJ whole genome shotgun (WGS) entry which is preliminary data.</text>
</comment>
<dbReference type="InterPro" id="IPR020546">
    <property type="entry name" value="ATP_synth_F1_dsu/esu_N"/>
</dbReference>
<sequence length="123" mass="12624">MAAEMSVELVAVERRLWSGTASFVVAQTTEGEIGVMAGHEPTLGQLVEDGVVKVNTTDGATVVAVVHGGFLSVTGDGVSILAESAELAHEIDVAQAKADLGAGDEEERARAAARLRAAEQQPA</sequence>
<feature type="compositionally biased region" description="Low complexity" evidence="10">
    <location>
        <begin position="112"/>
        <end position="123"/>
    </location>
</feature>
<dbReference type="GO" id="GO:0045259">
    <property type="term" value="C:proton-transporting ATP synthase complex"/>
    <property type="evidence" value="ECO:0007669"/>
    <property type="project" value="UniProtKB-KW"/>
</dbReference>
<dbReference type="PANTHER" id="PTHR13822:SF10">
    <property type="entry name" value="ATP SYNTHASE EPSILON CHAIN, CHLOROPLASTIC"/>
    <property type="match status" value="1"/>
</dbReference>
<evidence type="ECO:0000256" key="7">
    <source>
        <dbReference type="ARBA" id="ARBA00023310"/>
    </source>
</evidence>
<evidence type="ECO:0000313" key="13">
    <source>
        <dbReference type="Proteomes" id="UP000294257"/>
    </source>
</evidence>
<evidence type="ECO:0000256" key="10">
    <source>
        <dbReference type="SAM" id="MobiDB-lite"/>
    </source>
</evidence>
<dbReference type="AlphaFoldDB" id="A0A4Q7KGQ3"/>
<organism evidence="12 13">
    <name type="scientific">Herbihabitans rhizosphaerae</name>
    <dbReference type="NCBI Taxonomy" id="1872711"/>
    <lineage>
        <taxon>Bacteria</taxon>
        <taxon>Bacillati</taxon>
        <taxon>Actinomycetota</taxon>
        <taxon>Actinomycetes</taxon>
        <taxon>Pseudonocardiales</taxon>
        <taxon>Pseudonocardiaceae</taxon>
        <taxon>Herbihabitans</taxon>
    </lineage>
</organism>
<dbReference type="CDD" id="cd12152">
    <property type="entry name" value="F1-ATPase_delta"/>
    <property type="match status" value="1"/>
</dbReference>
<evidence type="ECO:0000256" key="3">
    <source>
        <dbReference type="ARBA" id="ARBA00022448"/>
    </source>
</evidence>
<dbReference type="EMBL" id="SGWQ01000012">
    <property type="protein sequence ID" value="RZS32427.1"/>
    <property type="molecule type" value="Genomic_DNA"/>
</dbReference>
<dbReference type="Pfam" id="PF02823">
    <property type="entry name" value="ATP-synt_DE_N"/>
    <property type="match status" value="1"/>
</dbReference>
<comment type="subcellular location">
    <subcellularLocation>
        <location evidence="1 8">Cell membrane</location>
        <topology evidence="1 8">Peripheral membrane protein</topology>
    </subcellularLocation>
</comment>
<dbReference type="HAMAP" id="MF_00530">
    <property type="entry name" value="ATP_synth_epsil_bac"/>
    <property type="match status" value="1"/>
</dbReference>
<comment type="subunit">
    <text evidence="8 9">F-type ATPases have 2 components, CF(1) - the catalytic core - and CF(0) - the membrane proton channel. CF(1) has five subunits: alpha(3), beta(3), gamma(1), delta(1), epsilon(1). CF(0) has three main subunits: a, b and c.</text>
</comment>
<evidence type="ECO:0000256" key="6">
    <source>
        <dbReference type="ARBA" id="ARBA00023196"/>
    </source>
</evidence>
<feature type="region of interest" description="Disordered" evidence="10">
    <location>
        <begin position="99"/>
        <end position="123"/>
    </location>
</feature>
<dbReference type="GO" id="GO:0005524">
    <property type="term" value="F:ATP binding"/>
    <property type="evidence" value="ECO:0007669"/>
    <property type="project" value="UniProtKB-UniRule"/>
</dbReference>
<dbReference type="Proteomes" id="UP000294257">
    <property type="component" value="Unassembled WGS sequence"/>
</dbReference>
<protein>
    <recommendedName>
        <fullName evidence="8">ATP synthase epsilon chain</fullName>
    </recommendedName>
    <alternativeName>
        <fullName evidence="8">ATP synthase F1 sector epsilon subunit</fullName>
    </alternativeName>
    <alternativeName>
        <fullName evidence="8">F-ATPase epsilon subunit</fullName>
    </alternativeName>
</protein>
<evidence type="ECO:0000256" key="5">
    <source>
        <dbReference type="ARBA" id="ARBA00023136"/>
    </source>
</evidence>
<evidence type="ECO:0000313" key="12">
    <source>
        <dbReference type="EMBL" id="RZS32427.1"/>
    </source>
</evidence>
<reference evidence="12 13" key="1">
    <citation type="submission" date="2019-02" db="EMBL/GenBank/DDBJ databases">
        <title>Genomic Encyclopedia of Type Strains, Phase IV (KMG-IV): sequencing the most valuable type-strain genomes for metagenomic binning, comparative biology and taxonomic classification.</title>
        <authorList>
            <person name="Goeker M."/>
        </authorList>
    </citation>
    <scope>NUCLEOTIDE SEQUENCE [LARGE SCALE GENOMIC DNA]</scope>
    <source>
        <strain evidence="12 13">DSM 101727</strain>
    </source>
</reference>
<gene>
    <name evidence="8" type="primary">atpC</name>
    <name evidence="12" type="ORF">EV193_11261</name>
</gene>
<comment type="function">
    <text evidence="8">Produces ATP from ADP in the presence of a proton gradient across the membrane.</text>
</comment>
<dbReference type="InterPro" id="IPR001469">
    <property type="entry name" value="ATP_synth_F1_dsu/esu"/>
</dbReference>
<feature type="domain" description="ATP synthase F1 complex delta/epsilon subunit N-terminal" evidence="11">
    <location>
        <begin position="5"/>
        <end position="85"/>
    </location>
</feature>
<dbReference type="GO" id="GO:0046933">
    <property type="term" value="F:proton-transporting ATP synthase activity, rotational mechanism"/>
    <property type="evidence" value="ECO:0007669"/>
    <property type="project" value="UniProtKB-UniRule"/>
</dbReference>
<keyword evidence="5 8" id="KW-0472">Membrane</keyword>
<dbReference type="PANTHER" id="PTHR13822">
    <property type="entry name" value="ATP SYNTHASE DELTA/EPSILON CHAIN"/>
    <property type="match status" value="1"/>
</dbReference>
<dbReference type="NCBIfam" id="NF009977">
    <property type="entry name" value="PRK13442.1"/>
    <property type="match status" value="1"/>
</dbReference>
<proteinExistence type="inferred from homology"/>
<evidence type="ECO:0000256" key="9">
    <source>
        <dbReference type="RuleBase" id="RU003656"/>
    </source>
</evidence>
<dbReference type="SUPFAM" id="SSF51344">
    <property type="entry name" value="Epsilon subunit of F1F0-ATP synthase N-terminal domain"/>
    <property type="match status" value="1"/>
</dbReference>
<dbReference type="GO" id="GO:0005886">
    <property type="term" value="C:plasma membrane"/>
    <property type="evidence" value="ECO:0007669"/>
    <property type="project" value="UniProtKB-SubCell"/>
</dbReference>
<accession>A0A4Q7KGQ3</accession>
<keyword evidence="8" id="KW-1003">Cell membrane</keyword>
<keyword evidence="8" id="KW-0375">Hydrogen ion transport</keyword>
<dbReference type="InterPro" id="IPR036771">
    <property type="entry name" value="ATPsynth_dsu/esu_N"/>
</dbReference>
<evidence type="ECO:0000256" key="4">
    <source>
        <dbReference type="ARBA" id="ARBA00023065"/>
    </source>
</evidence>
<keyword evidence="13" id="KW-1185">Reference proteome</keyword>
<keyword evidence="3 8" id="KW-0813">Transport</keyword>
<evidence type="ECO:0000256" key="8">
    <source>
        <dbReference type="HAMAP-Rule" id="MF_00530"/>
    </source>
</evidence>
<keyword evidence="6 8" id="KW-0139">CF(1)</keyword>
<dbReference type="Gene3D" id="2.60.15.10">
    <property type="entry name" value="F0F1 ATP synthase delta/epsilon subunit, N-terminal"/>
    <property type="match status" value="1"/>
</dbReference>